<evidence type="ECO:0000256" key="9">
    <source>
        <dbReference type="ARBA" id="ARBA00022840"/>
    </source>
</evidence>
<comment type="similarity">
    <text evidence="4">In the C-terminal section; belongs to the APS kinase family.</text>
</comment>
<feature type="binding site" evidence="15">
    <location>
        <begin position="110"/>
        <end position="114"/>
    </location>
    <ligand>
        <name>GTP</name>
        <dbReference type="ChEBI" id="CHEBI:37565"/>
    </ligand>
</feature>
<dbReference type="SUPFAM" id="SSF50465">
    <property type="entry name" value="EF-Tu/eEF-1alpha/eIF2-gamma C-terminal domain"/>
    <property type="match status" value="1"/>
</dbReference>
<comment type="pathway">
    <text evidence="3 15">Sulfur metabolism; hydrogen sulfide biosynthesis; sulfite from sulfate: step 1/3.</text>
</comment>
<protein>
    <recommendedName>
        <fullName evidence="15">Sulfate adenylyltransferase subunit 1</fullName>
        <ecNumber evidence="15">2.7.7.4</ecNumber>
    </recommendedName>
    <alternativeName>
        <fullName evidence="15">ATP-sulfurylase large subunit</fullName>
    </alternativeName>
    <alternativeName>
        <fullName evidence="15">Sulfate adenylate transferase</fullName>
        <shortName evidence="15">SAT</shortName>
    </alternativeName>
</protein>
<dbReference type="NCBIfam" id="TIGR00455">
    <property type="entry name" value="apsK"/>
    <property type="match status" value="1"/>
</dbReference>
<keyword evidence="7 15" id="KW-0548">Nucleotidyltransferase</keyword>
<dbReference type="CDD" id="cd03695">
    <property type="entry name" value="CysN_NodQ_II"/>
    <property type="match status" value="1"/>
</dbReference>
<dbReference type="InterPro" id="IPR050100">
    <property type="entry name" value="TRAFAC_GTPase_members"/>
</dbReference>
<reference evidence="17 18" key="1">
    <citation type="submission" date="2020-08" db="EMBL/GenBank/DDBJ databases">
        <title>Genomic Encyclopedia of Type Strains, Phase IV (KMG-IV): sequencing the most valuable type-strain genomes for metagenomic binning, comparative biology and taxonomic classification.</title>
        <authorList>
            <person name="Goeker M."/>
        </authorList>
    </citation>
    <scope>NUCLEOTIDE SEQUENCE [LARGE SCALE GENOMIC DNA]</scope>
    <source>
        <strain evidence="17 18">DSM 103725</strain>
    </source>
</reference>
<dbReference type="GO" id="GO:0003924">
    <property type="term" value="F:GTPase activity"/>
    <property type="evidence" value="ECO:0007669"/>
    <property type="project" value="InterPro"/>
</dbReference>
<evidence type="ECO:0000256" key="1">
    <source>
        <dbReference type="ARBA" id="ARBA00001823"/>
    </source>
</evidence>
<proteinExistence type="inferred from homology"/>
<keyword evidence="18" id="KW-1185">Reference proteome</keyword>
<dbReference type="NCBIfam" id="TIGR00231">
    <property type="entry name" value="small_GTP"/>
    <property type="match status" value="1"/>
</dbReference>
<dbReference type="NCBIfam" id="NF003478">
    <property type="entry name" value="PRK05124.1"/>
    <property type="match status" value="1"/>
</dbReference>
<keyword evidence="8 15" id="KW-0547">Nucleotide-binding</keyword>
<dbReference type="PANTHER" id="PTHR23115">
    <property type="entry name" value="TRANSLATION FACTOR"/>
    <property type="match status" value="1"/>
</dbReference>
<evidence type="ECO:0000256" key="8">
    <source>
        <dbReference type="ARBA" id="ARBA00022741"/>
    </source>
</evidence>
<dbReference type="InterPro" id="IPR009000">
    <property type="entry name" value="Transl_B-barrel_sf"/>
</dbReference>
<dbReference type="GO" id="GO:0000103">
    <property type="term" value="P:sulfate assimilation"/>
    <property type="evidence" value="ECO:0007669"/>
    <property type="project" value="UniProtKB-UniRule"/>
</dbReference>
<dbReference type="InterPro" id="IPR011779">
    <property type="entry name" value="SO4_adenylTrfase_lsu"/>
</dbReference>
<dbReference type="EC" id="2.7.7.4" evidence="15"/>
<comment type="similarity">
    <text evidence="5">In the N-terminal section; belongs to the TRAFAC class translation factor GTPase superfamily. Classic translation factor GTPase family. CysN/NodQ subfamily.</text>
</comment>
<evidence type="ECO:0000256" key="6">
    <source>
        <dbReference type="ARBA" id="ARBA00022679"/>
    </source>
</evidence>
<comment type="catalytic activity">
    <reaction evidence="12 15">
        <text>sulfate + ATP + H(+) = adenosine 5'-phosphosulfate + diphosphate</text>
        <dbReference type="Rhea" id="RHEA:18133"/>
        <dbReference type="ChEBI" id="CHEBI:15378"/>
        <dbReference type="ChEBI" id="CHEBI:16189"/>
        <dbReference type="ChEBI" id="CHEBI:30616"/>
        <dbReference type="ChEBI" id="CHEBI:33019"/>
        <dbReference type="ChEBI" id="CHEBI:58243"/>
        <dbReference type="EC" id="2.7.7.4"/>
    </reaction>
</comment>
<dbReference type="InterPro" id="IPR044139">
    <property type="entry name" value="CysN_NoDQ_III"/>
</dbReference>
<evidence type="ECO:0000313" key="18">
    <source>
        <dbReference type="Proteomes" id="UP000541810"/>
    </source>
</evidence>
<feature type="binding site" evidence="15">
    <location>
        <begin position="31"/>
        <end position="38"/>
    </location>
    <ligand>
        <name>GTP</name>
        <dbReference type="ChEBI" id="CHEBI:37565"/>
    </ligand>
</feature>
<dbReference type="AlphaFoldDB" id="A0A7X0HAZ5"/>
<dbReference type="FunFam" id="3.40.50.300:FF:000119">
    <property type="entry name" value="Sulfate adenylyltransferase subunit 1"/>
    <property type="match status" value="1"/>
</dbReference>
<dbReference type="PROSITE" id="PS51722">
    <property type="entry name" value="G_TR_2"/>
    <property type="match status" value="1"/>
</dbReference>
<dbReference type="Pfam" id="PF22594">
    <property type="entry name" value="GTP-eEF1A_C"/>
    <property type="match status" value="1"/>
</dbReference>
<dbReference type="GO" id="GO:0004020">
    <property type="term" value="F:adenylylsulfate kinase activity"/>
    <property type="evidence" value="ECO:0007669"/>
    <property type="project" value="InterPro"/>
</dbReference>
<dbReference type="InterPro" id="IPR000795">
    <property type="entry name" value="T_Tr_GTP-bd_dom"/>
</dbReference>
<dbReference type="RefSeq" id="WP_184678861.1">
    <property type="nucleotide sequence ID" value="NZ_JACHGY010000001.1"/>
</dbReference>
<dbReference type="EMBL" id="JACHGY010000001">
    <property type="protein sequence ID" value="MBB6431391.1"/>
    <property type="molecule type" value="Genomic_DNA"/>
</dbReference>
<feature type="binding site" evidence="15">
    <location>
        <begin position="165"/>
        <end position="168"/>
    </location>
    <ligand>
        <name>GTP</name>
        <dbReference type="ChEBI" id="CHEBI:37565"/>
    </ligand>
</feature>
<dbReference type="GO" id="GO:0005525">
    <property type="term" value="F:GTP binding"/>
    <property type="evidence" value="ECO:0007669"/>
    <property type="project" value="UniProtKB-UniRule"/>
</dbReference>
<gene>
    <name evidence="15" type="primary">cysN</name>
    <name evidence="17" type="ORF">HNQ40_003197</name>
</gene>
<dbReference type="InterPro" id="IPR027417">
    <property type="entry name" value="P-loop_NTPase"/>
</dbReference>
<evidence type="ECO:0000256" key="11">
    <source>
        <dbReference type="ARBA" id="ARBA00023268"/>
    </source>
</evidence>
<sequence>MSHQSELIATDINAYLKQHEQKELLRFLTCGSVDDGKSTLIGRLLYDSKMVYEDQLASLEVDSKKFGTTGGTFDPALLTDGLKAEREQGITIDVAYRYFSTTKRKFIIADTPGHEQYTRNMATGASTADLAIILIDARHGVQTQTRRHSFIASLLGIKHVIVAVNKMDLVDFSEDRFNEIKQEYAAFSAKLDLPDIRFVPMSALNGDNVVNASEHTPWYDGGTLMHLLETVYIGSDRNLIDLRFPVQYVNRPNLDFRGFAGTLASGIVRPGDEVMVLPSRKTSKVKSIVTFDGEVDEAFAPMSPTITLEDEVDVSRGDMLVHVNNQPQVAQAFEAMLVWMSEDAMKPGGQYLIKQTTRQTPGVISDLRYRMDVNTLHKDDNAPTLELNEIGRVVIELARPIAFDPYKKNRGTGGFIVIDRLTNNTIAAGMILDQSTTAKQVAREQLAQSLATEARQHSSLISDEERATRLKQQPATVWITGLTGSGKSPVAYALERRLFDEGYTPLAIDGRNTRLGLSSDLTFSDADRAENLRRAAELAKTANHAGLITVCAFLSPSADDRATAKEIVGEDRFFEIFTDAPEDVCKERAKEEGSNMAAFSDMAAPYEAPESPALRLATNDLSIDECVEKIMVLLREQGVLQ</sequence>
<dbReference type="CDD" id="cd04166">
    <property type="entry name" value="CysN_ATPS"/>
    <property type="match status" value="1"/>
</dbReference>
<dbReference type="PRINTS" id="PR00315">
    <property type="entry name" value="ELONGATNFCT"/>
</dbReference>
<comment type="subunit">
    <text evidence="14">Heterodimer composed of CysD, the smaller subunit, and CysNC.</text>
</comment>
<keyword evidence="9 15" id="KW-0067">ATP-binding</keyword>
<keyword evidence="10 15" id="KW-0342">GTP-binding</keyword>
<dbReference type="Pfam" id="PF01583">
    <property type="entry name" value="APS_kinase"/>
    <property type="match status" value="1"/>
</dbReference>
<evidence type="ECO:0000256" key="14">
    <source>
        <dbReference type="ARBA" id="ARBA00062688"/>
    </source>
</evidence>
<dbReference type="InterPro" id="IPR005225">
    <property type="entry name" value="Small_GTP-bd"/>
</dbReference>
<dbReference type="Proteomes" id="UP000541810">
    <property type="component" value="Unassembled WGS sequence"/>
</dbReference>
<comment type="similarity">
    <text evidence="15">Belongs to the TRAFAC class translation factor GTPase superfamily. Classic translation factor GTPase family. CysN/NodQ subfamily.</text>
</comment>
<dbReference type="InterPro" id="IPR041757">
    <property type="entry name" value="CysN_GTP-bd"/>
</dbReference>
<feature type="domain" description="Tr-type G" evidence="16">
    <location>
        <begin position="22"/>
        <end position="237"/>
    </location>
</feature>
<dbReference type="SUPFAM" id="SSF50447">
    <property type="entry name" value="Translation proteins"/>
    <property type="match status" value="1"/>
</dbReference>
<evidence type="ECO:0000256" key="12">
    <source>
        <dbReference type="ARBA" id="ARBA00049370"/>
    </source>
</evidence>
<evidence type="ECO:0000259" key="16">
    <source>
        <dbReference type="PROSITE" id="PS51722"/>
    </source>
</evidence>
<dbReference type="FunFam" id="2.40.30.10:FF:000027">
    <property type="entry name" value="Sulfate adenylyltransferase subunit 1"/>
    <property type="match status" value="1"/>
</dbReference>
<evidence type="ECO:0000256" key="3">
    <source>
        <dbReference type="ARBA" id="ARBA00005048"/>
    </source>
</evidence>
<dbReference type="InterPro" id="IPR044138">
    <property type="entry name" value="CysN_II"/>
</dbReference>
<dbReference type="InterPro" id="IPR054696">
    <property type="entry name" value="GTP-eEF1A_C"/>
</dbReference>
<dbReference type="InterPro" id="IPR031157">
    <property type="entry name" value="G_TR_CS"/>
</dbReference>
<dbReference type="SUPFAM" id="SSF52540">
    <property type="entry name" value="P-loop containing nucleoside triphosphate hydrolases"/>
    <property type="match status" value="2"/>
</dbReference>
<evidence type="ECO:0000313" key="17">
    <source>
        <dbReference type="EMBL" id="MBB6431391.1"/>
    </source>
</evidence>
<dbReference type="GO" id="GO:0005524">
    <property type="term" value="F:ATP binding"/>
    <property type="evidence" value="ECO:0007669"/>
    <property type="project" value="UniProtKB-KW"/>
</dbReference>
<comment type="catalytic activity">
    <reaction evidence="1">
        <text>adenosine 5'-phosphosulfate + ATP = 3'-phosphoadenylyl sulfate + ADP + H(+)</text>
        <dbReference type="Rhea" id="RHEA:24152"/>
        <dbReference type="ChEBI" id="CHEBI:15378"/>
        <dbReference type="ChEBI" id="CHEBI:30616"/>
        <dbReference type="ChEBI" id="CHEBI:58243"/>
        <dbReference type="ChEBI" id="CHEBI:58339"/>
        <dbReference type="ChEBI" id="CHEBI:456216"/>
        <dbReference type="EC" id="2.7.1.25"/>
    </reaction>
</comment>
<dbReference type="InterPro" id="IPR002891">
    <property type="entry name" value="APS"/>
</dbReference>
<dbReference type="Gene3D" id="3.40.50.300">
    <property type="entry name" value="P-loop containing nucleotide triphosphate hydrolases"/>
    <property type="match status" value="2"/>
</dbReference>
<dbReference type="GO" id="GO:0004781">
    <property type="term" value="F:sulfate adenylyltransferase (ATP) activity"/>
    <property type="evidence" value="ECO:0007669"/>
    <property type="project" value="UniProtKB-UniRule"/>
</dbReference>
<dbReference type="NCBIfam" id="TIGR02034">
    <property type="entry name" value="CysN"/>
    <property type="match status" value="1"/>
</dbReference>
<dbReference type="PROSITE" id="PS00301">
    <property type="entry name" value="G_TR_1"/>
    <property type="match status" value="1"/>
</dbReference>
<keyword evidence="6 15" id="KW-0808">Transferase</keyword>
<dbReference type="HAMAP" id="MF_00062">
    <property type="entry name" value="Sulf_adenylyltr_sub1"/>
    <property type="match status" value="1"/>
</dbReference>
<keyword evidence="11" id="KW-0511">Multifunctional enzyme</keyword>
<dbReference type="NCBIfam" id="NF004035">
    <property type="entry name" value="PRK05506.1"/>
    <property type="match status" value="1"/>
</dbReference>
<comment type="caution">
    <text evidence="17">The sequence shown here is derived from an EMBL/GenBank/DDBJ whole genome shotgun (WGS) entry which is preliminary data.</text>
</comment>
<comment type="function">
    <text evidence="2">APS kinase catalyzes the synthesis of activated sulfate.</text>
</comment>
<evidence type="ECO:0000256" key="13">
    <source>
        <dbReference type="ARBA" id="ARBA00055271"/>
    </source>
</evidence>
<organism evidence="17 18">
    <name type="scientific">Algisphaera agarilytica</name>
    <dbReference type="NCBI Taxonomy" id="1385975"/>
    <lineage>
        <taxon>Bacteria</taxon>
        <taxon>Pseudomonadati</taxon>
        <taxon>Planctomycetota</taxon>
        <taxon>Phycisphaerae</taxon>
        <taxon>Phycisphaerales</taxon>
        <taxon>Phycisphaeraceae</taxon>
        <taxon>Algisphaera</taxon>
    </lineage>
</organism>
<dbReference type="InterPro" id="IPR009001">
    <property type="entry name" value="Transl_elong_EF1A/Init_IF2_C"/>
</dbReference>
<evidence type="ECO:0000256" key="10">
    <source>
        <dbReference type="ARBA" id="ARBA00023134"/>
    </source>
</evidence>
<dbReference type="Gene3D" id="2.40.30.10">
    <property type="entry name" value="Translation factors"/>
    <property type="match status" value="2"/>
</dbReference>
<evidence type="ECO:0000256" key="15">
    <source>
        <dbReference type="HAMAP-Rule" id="MF_00062"/>
    </source>
</evidence>
<evidence type="ECO:0000256" key="7">
    <source>
        <dbReference type="ARBA" id="ARBA00022695"/>
    </source>
</evidence>
<accession>A0A7X0HAZ5</accession>
<evidence type="ECO:0000256" key="2">
    <source>
        <dbReference type="ARBA" id="ARBA00002357"/>
    </source>
</evidence>
<evidence type="ECO:0000256" key="5">
    <source>
        <dbReference type="ARBA" id="ARBA00007237"/>
    </source>
</evidence>
<dbReference type="GO" id="GO:0070814">
    <property type="term" value="P:hydrogen sulfide biosynthetic process"/>
    <property type="evidence" value="ECO:0007669"/>
    <property type="project" value="UniProtKB-UniRule"/>
</dbReference>
<dbReference type="CDD" id="cd02027">
    <property type="entry name" value="APSK"/>
    <property type="match status" value="1"/>
</dbReference>
<dbReference type="UniPathway" id="UPA00140">
    <property type="reaction ID" value="UER00204"/>
</dbReference>
<name>A0A7X0HAZ5_9BACT</name>
<comment type="function">
    <text evidence="13 15">With CysD forms the ATP sulfurylase (ATPS) that catalyzes the adenylation of sulfate producing adenosine 5'-phosphosulfate (APS) and diphosphate, the first enzymatic step in sulfur assimilation pathway. APS synthesis involves the formation of a high-energy phosphoric-sulfuric acid anhydride bond driven by GTP hydrolysis by CysN coupled to ATP hydrolysis by CysD.</text>
</comment>
<dbReference type="CDD" id="cd04095">
    <property type="entry name" value="CysN_NoDQ_III"/>
    <property type="match status" value="1"/>
</dbReference>
<evidence type="ECO:0000256" key="4">
    <source>
        <dbReference type="ARBA" id="ARBA00005438"/>
    </source>
</evidence>
<dbReference type="Pfam" id="PF00009">
    <property type="entry name" value="GTP_EFTU"/>
    <property type="match status" value="1"/>
</dbReference>
<dbReference type="InterPro" id="IPR059117">
    <property type="entry name" value="APS_kinase_dom"/>
</dbReference>